<organism evidence="4 5">
    <name type="scientific">Leersia perrieri</name>
    <dbReference type="NCBI Taxonomy" id="77586"/>
    <lineage>
        <taxon>Eukaryota</taxon>
        <taxon>Viridiplantae</taxon>
        <taxon>Streptophyta</taxon>
        <taxon>Embryophyta</taxon>
        <taxon>Tracheophyta</taxon>
        <taxon>Spermatophyta</taxon>
        <taxon>Magnoliopsida</taxon>
        <taxon>Liliopsida</taxon>
        <taxon>Poales</taxon>
        <taxon>Poaceae</taxon>
        <taxon>BOP clade</taxon>
        <taxon>Oryzoideae</taxon>
        <taxon>Oryzeae</taxon>
        <taxon>Oryzinae</taxon>
        <taxon>Leersia</taxon>
    </lineage>
</organism>
<dbReference type="PANTHER" id="PTHR10953">
    <property type="entry name" value="UBIQUITIN-ACTIVATING ENZYME E1"/>
    <property type="match status" value="1"/>
</dbReference>
<dbReference type="Gramene" id="LPERR11G00420.1">
    <property type="protein sequence ID" value="LPERR11G00420.1"/>
    <property type="gene ID" value="LPERR11G00420"/>
</dbReference>
<protein>
    <recommendedName>
        <fullName evidence="3">THIF-type NAD/FAD binding fold domain-containing protein</fullName>
    </recommendedName>
</protein>
<feature type="region of interest" description="Disordered" evidence="1">
    <location>
        <begin position="1"/>
        <end position="33"/>
    </location>
</feature>
<dbReference type="AlphaFoldDB" id="A0A0D9XN80"/>
<reference evidence="4 5" key="1">
    <citation type="submission" date="2012-08" db="EMBL/GenBank/DDBJ databases">
        <title>Oryza genome evolution.</title>
        <authorList>
            <person name="Wing R.A."/>
        </authorList>
    </citation>
    <scope>NUCLEOTIDE SEQUENCE</scope>
</reference>
<dbReference type="PANTHER" id="PTHR10953:SF215">
    <property type="entry name" value="UBIQUITIN-ACTIVATING ENZYME E1 1"/>
    <property type="match status" value="1"/>
</dbReference>
<dbReference type="Pfam" id="PF00899">
    <property type="entry name" value="ThiF"/>
    <property type="match status" value="1"/>
</dbReference>
<name>A0A0D9XN80_9ORYZ</name>
<dbReference type="Gene3D" id="3.40.50.720">
    <property type="entry name" value="NAD(P)-binding Rossmann-like Domain"/>
    <property type="match status" value="1"/>
</dbReference>
<evidence type="ECO:0000313" key="4">
    <source>
        <dbReference type="EnsemblPlants" id="LPERR11G00420.1"/>
    </source>
</evidence>
<dbReference type="HOGENOM" id="CLU_1075020_0_0_1"/>
<reference evidence="5" key="2">
    <citation type="submission" date="2013-12" db="EMBL/GenBank/DDBJ databases">
        <authorList>
            <person name="Yu Y."/>
            <person name="Lee S."/>
            <person name="de Baynast K."/>
            <person name="Wissotski M."/>
            <person name="Liu L."/>
            <person name="Talag J."/>
            <person name="Goicoechea J."/>
            <person name="Angelova A."/>
            <person name="Jetty R."/>
            <person name="Kudrna D."/>
            <person name="Golser W."/>
            <person name="Rivera L."/>
            <person name="Zhang J."/>
            <person name="Wing R."/>
        </authorList>
    </citation>
    <scope>NUCLEOTIDE SEQUENCE</scope>
</reference>
<feature type="compositionally biased region" description="Basic and acidic residues" evidence="1">
    <location>
        <begin position="1"/>
        <end position="15"/>
    </location>
</feature>
<accession>A0A0D9XN80</accession>
<keyword evidence="2" id="KW-1133">Transmembrane helix</keyword>
<dbReference type="GO" id="GO:0005737">
    <property type="term" value="C:cytoplasm"/>
    <property type="evidence" value="ECO:0007669"/>
    <property type="project" value="TreeGrafter"/>
</dbReference>
<feature type="domain" description="THIF-type NAD/FAD binding fold" evidence="3">
    <location>
        <begin position="107"/>
        <end position="211"/>
    </location>
</feature>
<reference evidence="4" key="3">
    <citation type="submission" date="2015-04" db="UniProtKB">
        <authorList>
            <consortium name="EnsemblPlants"/>
        </authorList>
    </citation>
    <scope>IDENTIFICATION</scope>
</reference>
<dbReference type="GO" id="GO:0004839">
    <property type="term" value="F:ubiquitin activating enzyme activity"/>
    <property type="evidence" value="ECO:0007669"/>
    <property type="project" value="TreeGrafter"/>
</dbReference>
<evidence type="ECO:0000256" key="1">
    <source>
        <dbReference type="SAM" id="MobiDB-lite"/>
    </source>
</evidence>
<dbReference type="Proteomes" id="UP000032180">
    <property type="component" value="Chromosome 11"/>
</dbReference>
<sequence>MLTADRHRREERSRFDSTNNESKASPWLRPPRDLDLTRRLSPADYGLVLALTVAVGLLGGALHYMLTRKREEELAGDDLQKKTRADANHNHSAMTTGRAPEIDEDLHSRQLAVYGRETMKRLFGSNVLVSGLNGLGAEIAKNLVLAGVKSVTLHDDNNVDLWDLSSNFFLSEKDVGQNRAQACIQKLQELNNAVIISTITGDLSKEHLSNFQVCEQAYVYVFKSLSNYRPRSNNSKNVGKFGLGLEIFATICRMSGNSL</sequence>
<proteinExistence type="predicted"/>
<evidence type="ECO:0000313" key="5">
    <source>
        <dbReference type="Proteomes" id="UP000032180"/>
    </source>
</evidence>
<dbReference type="SUPFAM" id="SSF69572">
    <property type="entry name" value="Activating enzymes of the ubiquitin-like proteins"/>
    <property type="match status" value="1"/>
</dbReference>
<dbReference type="STRING" id="77586.A0A0D9XN80"/>
<keyword evidence="5" id="KW-1185">Reference proteome</keyword>
<dbReference type="EnsemblPlants" id="LPERR11G00420.1">
    <property type="protein sequence ID" value="LPERR11G00420.1"/>
    <property type="gene ID" value="LPERR11G00420"/>
</dbReference>
<dbReference type="GO" id="GO:0006974">
    <property type="term" value="P:DNA damage response"/>
    <property type="evidence" value="ECO:0007669"/>
    <property type="project" value="TreeGrafter"/>
</dbReference>
<dbReference type="InterPro" id="IPR045886">
    <property type="entry name" value="ThiF/MoeB/HesA"/>
</dbReference>
<dbReference type="eggNOG" id="KOG2012">
    <property type="taxonomic scope" value="Eukaryota"/>
</dbReference>
<dbReference type="GO" id="GO:0006511">
    <property type="term" value="P:ubiquitin-dependent protein catabolic process"/>
    <property type="evidence" value="ECO:0007669"/>
    <property type="project" value="TreeGrafter"/>
</dbReference>
<evidence type="ECO:0000259" key="3">
    <source>
        <dbReference type="Pfam" id="PF00899"/>
    </source>
</evidence>
<dbReference type="InterPro" id="IPR000594">
    <property type="entry name" value="ThiF_NAD_FAD-bd"/>
</dbReference>
<dbReference type="InterPro" id="IPR035985">
    <property type="entry name" value="Ubiquitin-activating_enz"/>
</dbReference>
<keyword evidence="2" id="KW-0472">Membrane</keyword>
<keyword evidence="2" id="KW-0812">Transmembrane</keyword>
<dbReference type="GO" id="GO:0005634">
    <property type="term" value="C:nucleus"/>
    <property type="evidence" value="ECO:0007669"/>
    <property type="project" value="TreeGrafter"/>
</dbReference>
<evidence type="ECO:0000256" key="2">
    <source>
        <dbReference type="SAM" id="Phobius"/>
    </source>
</evidence>
<feature type="transmembrane region" description="Helical" evidence="2">
    <location>
        <begin position="45"/>
        <end position="66"/>
    </location>
</feature>